<organism evidence="1 2">
    <name type="scientific">Martelella radicis</name>
    <dbReference type="NCBI Taxonomy" id="1397476"/>
    <lineage>
        <taxon>Bacteria</taxon>
        <taxon>Pseudomonadati</taxon>
        <taxon>Pseudomonadota</taxon>
        <taxon>Alphaproteobacteria</taxon>
        <taxon>Hyphomicrobiales</taxon>
        <taxon>Aurantimonadaceae</taxon>
        <taxon>Martelella</taxon>
    </lineage>
</organism>
<comment type="caution">
    <text evidence="1">The sequence shown here is derived from an EMBL/GenBank/DDBJ whole genome shotgun (WGS) entry which is preliminary data.</text>
</comment>
<proteinExistence type="predicted"/>
<protein>
    <submittedName>
        <fullName evidence="1">Putative DNA-binding transcriptional regulator AlpA</fullName>
    </submittedName>
</protein>
<dbReference type="AlphaFoldDB" id="A0A7W6P8C7"/>
<dbReference type="EMBL" id="JACIDZ010000001">
    <property type="protein sequence ID" value="MBB4120206.1"/>
    <property type="molecule type" value="Genomic_DNA"/>
</dbReference>
<evidence type="ECO:0000313" key="1">
    <source>
        <dbReference type="EMBL" id="MBB4120206.1"/>
    </source>
</evidence>
<reference evidence="1 2" key="1">
    <citation type="submission" date="2020-08" db="EMBL/GenBank/DDBJ databases">
        <title>Genomic Encyclopedia of Type Strains, Phase IV (KMG-IV): sequencing the most valuable type-strain genomes for metagenomic binning, comparative biology and taxonomic classification.</title>
        <authorList>
            <person name="Goeker M."/>
        </authorList>
    </citation>
    <scope>NUCLEOTIDE SEQUENCE [LARGE SCALE GENOMIC DNA]</scope>
    <source>
        <strain evidence="1 2">DSM 28101</strain>
    </source>
</reference>
<evidence type="ECO:0000313" key="2">
    <source>
        <dbReference type="Proteomes" id="UP000530571"/>
    </source>
</evidence>
<gene>
    <name evidence="1" type="ORF">GGR30_000101</name>
</gene>
<dbReference type="Proteomes" id="UP000530571">
    <property type="component" value="Unassembled WGS sequence"/>
</dbReference>
<keyword evidence="1" id="KW-0238">DNA-binding</keyword>
<dbReference type="GO" id="GO:0003677">
    <property type="term" value="F:DNA binding"/>
    <property type="evidence" value="ECO:0007669"/>
    <property type="project" value="UniProtKB-KW"/>
</dbReference>
<sequence length="84" mass="9286">MTATASAQQRAIPAPCARMLSRAEAAAYCGVSPATFDKMMRDKLVPKPKRIYARTVWDIRALDCALDALPSEDDDSIPENNDWD</sequence>
<dbReference type="RefSeq" id="WP_183481079.1">
    <property type="nucleotide sequence ID" value="NZ_JACIDZ010000001.1"/>
</dbReference>
<name>A0A7W6P8C7_9HYPH</name>
<keyword evidence="2" id="KW-1185">Reference proteome</keyword>
<accession>A0A7W6P8C7</accession>